<dbReference type="CDD" id="cd12967">
    <property type="entry name" value="CBM_SusE-F_like_u1"/>
    <property type="match status" value="1"/>
</dbReference>
<sequence length="409" mass="44783">MSPAESGVSGAWGGMRTTREFVEKFPKDIGGIIVVPNEGNSVSYSKLYVPGAYQGWDGTNTKTSLSSPANNKIFEGHVYFPTDNSPFFFTKVPSSSFALRLGDNGADGTLESNGDTIRVPTAGMYEIKANLNNNTYTLQKQVWSIVGDAIPAGPTTDLDLTWNASKNALEIAVDLKAGHFKFRANHDSAINLGDNAANGLLAQDGTEIQIGNGSYLIRLYIGRPDYTYEILSTSFDTRGLFYTNGQNLDINDVTLFTDGYAIRKFRNITSTGAVGSNKDFPDTDFPMFRLADVLLMGSEAIVRGGGDRSLALDYFNRVRHRAYGGSGGGISDADLTLQMLIDERARELYWECHRRTDLVRFGKFSNTDYLWAWKGGVKAGKGVESFRDVFPIPSSDLSANPHLLQNPGY</sequence>
<accession>A0A9D7STT5</accession>
<evidence type="ECO:0000256" key="2">
    <source>
        <dbReference type="ARBA" id="ARBA00006275"/>
    </source>
</evidence>
<dbReference type="Pfam" id="PF07980">
    <property type="entry name" value="SusD_RagB"/>
    <property type="match status" value="1"/>
</dbReference>
<feature type="domain" description="RagB/SusD" evidence="6">
    <location>
        <begin position="252"/>
        <end position="409"/>
    </location>
</feature>
<evidence type="ECO:0000313" key="8">
    <source>
        <dbReference type="Proteomes" id="UP000808337"/>
    </source>
</evidence>
<evidence type="ECO:0000256" key="5">
    <source>
        <dbReference type="ARBA" id="ARBA00023237"/>
    </source>
</evidence>
<reference evidence="7 8" key="1">
    <citation type="submission" date="2020-10" db="EMBL/GenBank/DDBJ databases">
        <title>Connecting structure to function with the recovery of over 1000 high-quality activated sludge metagenome-assembled genomes encoding full-length rRNA genes using long-read sequencing.</title>
        <authorList>
            <person name="Singleton C.M."/>
            <person name="Petriglieri F."/>
            <person name="Kristensen J.M."/>
            <person name="Kirkegaard R.H."/>
            <person name="Michaelsen T.Y."/>
            <person name="Andersen M.H."/>
            <person name="Karst S.M."/>
            <person name="Dueholm M.S."/>
            <person name="Nielsen P.H."/>
            <person name="Albertsen M."/>
        </authorList>
    </citation>
    <scope>NUCLEOTIDE SEQUENCE [LARGE SCALE GENOMIC DNA]</scope>
    <source>
        <strain evidence="7">Ribe_18-Q3-R11-54_MAXAC.273</strain>
    </source>
</reference>
<dbReference type="Gene3D" id="1.25.40.10">
    <property type="entry name" value="Tetratricopeptide repeat domain"/>
    <property type="match status" value="1"/>
</dbReference>
<dbReference type="SUPFAM" id="SSF48452">
    <property type="entry name" value="TPR-like"/>
    <property type="match status" value="1"/>
</dbReference>
<dbReference type="Proteomes" id="UP000808337">
    <property type="component" value="Unassembled WGS sequence"/>
</dbReference>
<dbReference type="EMBL" id="JADKGY010000001">
    <property type="protein sequence ID" value="MBK9981936.1"/>
    <property type="molecule type" value="Genomic_DNA"/>
</dbReference>
<dbReference type="GO" id="GO:0009279">
    <property type="term" value="C:cell outer membrane"/>
    <property type="evidence" value="ECO:0007669"/>
    <property type="project" value="UniProtKB-SubCell"/>
</dbReference>
<comment type="subcellular location">
    <subcellularLocation>
        <location evidence="1">Cell outer membrane</location>
    </subcellularLocation>
</comment>
<evidence type="ECO:0000259" key="6">
    <source>
        <dbReference type="Pfam" id="PF07980"/>
    </source>
</evidence>
<evidence type="ECO:0000313" key="7">
    <source>
        <dbReference type="EMBL" id="MBK9981936.1"/>
    </source>
</evidence>
<name>A0A9D7STT5_9BACT</name>
<organism evidence="7 8">
    <name type="scientific">Candidatus Opimibacter skivensis</name>
    <dbReference type="NCBI Taxonomy" id="2982028"/>
    <lineage>
        <taxon>Bacteria</taxon>
        <taxon>Pseudomonadati</taxon>
        <taxon>Bacteroidota</taxon>
        <taxon>Saprospiria</taxon>
        <taxon>Saprospirales</taxon>
        <taxon>Saprospiraceae</taxon>
        <taxon>Candidatus Opimibacter</taxon>
    </lineage>
</organism>
<dbReference type="AlphaFoldDB" id="A0A9D7STT5"/>
<keyword evidence="5" id="KW-0998">Cell outer membrane</keyword>
<protein>
    <submittedName>
        <fullName evidence="7">RagB/SusD family nutrient uptake outer membrane protein</fullName>
    </submittedName>
</protein>
<keyword evidence="4" id="KW-0472">Membrane</keyword>
<evidence type="ECO:0000256" key="1">
    <source>
        <dbReference type="ARBA" id="ARBA00004442"/>
    </source>
</evidence>
<gene>
    <name evidence="7" type="ORF">IPP15_05840</name>
</gene>
<dbReference type="InterPro" id="IPR011990">
    <property type="entry name" value="TPR-like_helical_dom_sf"/>
</dbReference>
<evidence type="ECO:0000256" key="4">
    <source>
        <dbReference type="ARBA" id="ARBA00023136"/>
    </source>
</evidence>
<dbReference type="Gene3D" id="2.60.40.3620">
    <property type="match status" value="2"/>
</dbReference>
<evidence type="ECO:0000256" key="3">
    <source>
        <dbReference type="ARBA" id="ARBA00022729"/>
    </source>
</evidence>
<dbReference type="InterPro" id="IPR012944">
    <property type="entry name" value="SusD_RagB_dom"/>
</dbReference>
<comment type="similarity">
    <text evidence="2">Belongs to the SusD family.</text>
</comment>
<keyword evidence="3" id="KW-0732">Signal</keyword>
<proteinExistence type="inferred from homology"/>
<comment type="caution">
    <text evidence="7">The sequence shown here is derived from an EMBL/GenBank/DDBJ whole genome shotgun (WGS) entry which is preliminary data.</text>
</comment>